<keyword evidence="4" id="KW-0862">Zinc</keyword>
<comment type="caution">
    <text evidence="7">The sequence shown here is derived from an EMBL/GenBank/DDBJ whole genome shotgun (WGS) entry which is preliminary data.</text>
</comment>
<dbReference type="SUPFAM" id="SSF53213">
    <property type="entry name" value="LigB-like"/>
    <property type="match status" value="1"/>
</dbReference>
<dbReference type="InterPro" id="IPR004183">
    <property type="entry name" value="Xdiol_dOase_suB"/>
</dbReference>
<sequence>MPRQPSIFLSHGGGPCFWMEPPRRFGPHAYDGLRAYLSGVLASLPARPRAILMVSGHWEAALPTVSTAAAPSMLFDYYGFPEHTYRLSYPAPGDPALAARVQALLGDAGIATATDAARGFDHGVFVPMLIVDPEAQIPVVMLSLQHDLDPAQHLAIGAALAPLRDDNVLIIGSGNSFHNLTTFFDGQVAESEAFDHWLTEAATAPDAALRNDRLAQWASAPGARACHPREEHLIPLMVTAGAAGPDPGRRVFHDAIGNKRISGYAFG</sequence>
<name>A0A323UJ92_RHOPL</name>
<dbReference type="InterPro" id="IPR014436">
    <property type="entry name" value="Extradiol_dOase_DODA"/>
</dbReference>
<protein>
    <submittedName>
        <fullName evidence="7">Dioxygenase</fullName>
    </submittedName>
</protein>
<proteinExistence type="inferred from homology"/>
<dbReference type="RefSeq" id="WP_110786332.1">
    <property type="nucleotide sequence ID" value="NZ_QKQS01000022.1"/>
</dbReference>
<dbReference type="PANTHER" id="PTHR30096">
    <property type="entry name" value="4,5-DOPA DIOXYGENASE EXTRADIOL-LIKE PROTEIN"/>
    <property type="match status" value="1"/>
</dbReference>
<comment type="similarity">
    <text evidence="2">Belongs to the DODA-type extradiol aromatic ring-opening dioxygenase family.</text>
</comment>
<feature type="domain" description="Extradiol ring-cleavage dioxygenase class III enzyme subunit B" evidence="6">
    <location>
        <begin position="28"/>
        <end position="254"/>
    </location>
</feature>
<dbReference type="OrthoDB" id="9790889at2"/>
<evidence type="ECO:0000256" key="5">
    <source>
        <dbReference type="ARBA" id="ARBA00023002"/>
    </source>
</evidence>
<evidence type="ECO:0000256" key="1">
    <source>
        <dbReference type="ARBA" id="ARBA00001947"/>
    </source>
</evidence>
<keyword evidence="5" id="KW-0560">Oxidoreductase</keyword>
<evidence type="ECO:0000256" key="2">
    <source>
        <dbReference type="ARBA" id="ARBA00007581"/>
    </source>
</evidence>
<dbReference type="Proteomes" id="UP000248134">
    <property type="component" value="Unassembled WGS sequence"/>
</dbReference>
<dbReference type="Gene3D" id="3.40.830.10">
    <property type="entry name" value="LigB-like"/>
    <property type="match status" value="1"/>
</dbReference>
<evidence type="ECO:0000313" key="7">
    <source>
        <dbReference type="EMBL" id="PZA11670.1"/>
    </source>
</evidence>
<evidence type="ECO:0000259" key="6">
    <source>
        <dbReference type="Pfam" id="PF02900"/>
    </source>
</evidence>
<organism evidence="7 8">
    <name type="scientific">Rhodopseudomonas palustris</name>
    <dbReference type="NCBI Taxonomy" id="1076"/>
    <lineage>
        <taxon>Bacteria</taxon>
        <taxon>Pseudomonadati</taxon>
        <taxon>Pseudomonadota</taxon>
        <taxon>Alphaproteobacteria</taxon>
        <taxon>Hyphomicrobiales</taxon>
        <taxon>Nitrobacteraceae</taxon>
        <taxon>Rhodopseudomonas</taxon>
    </lineage>
</organism>
<evidence type="ECO:0000313" key="8">
    <source>
        <dbReference type="Proteomes" id="UP000248134"/>
    </source>
</evidence>
<accession>A0A323UJ92</accession>
<dbReference type="GO" id="GO:0008270">
    <property type="term" value="F:zinc ion binding"/>
    <property type="evidence" value="ECO:0007669"/>
    <property type="project" value="InterPro"/>
</dbReference>
<dbReference type="PANTHER" id="PTHR30096:SF0">
    <property type="entry name" value="4,5-DOPA DIOXYGENASE EXTRADIOL-LIKE PROTEIN"/>
    <property type="match status" value="1"/>
</dbReference>
<dbReference type="GO" id="GO:0016702">
    <property type="term" value="F:oxidoreductase activity, acting on single donors with incorporation of molecular oxygen, incorporation of two atoms of oxygen"/>
    <property type="evidence" value="ECO:0007669"/>
    <property type="project" value="UniProtKB-ARBA"/>
</dbReference>
<dbReference type="AlphaFoldDB" id="A0A323UJ92"/>
<dbReference type="PIRSF" id="PIRSF006157">
    <property type="entry name" value="Doxgns_DODA"/>
    <property type="match status" value="1"/>
</dbReference>
<evidence type="ECO:0000256" key="4">
    <source>
        <dbReference type="ARBA" id="ARBA00022833"/>
    </source>
</evidence>
<reference evidence="7 8" key="1">
    <citation type="submission" date="2018-06" db="EMBL/GenBank/DDBJ databases">
        <title>Draft Whole-Genome Sequence of the purple photosynthetic bacterium Rhodospeudomonas palustris XCP.</title>
        <authorList>
            <person name="Rayyan A."/>
            <person name="Meyer T.E."/>
            <person name="Kyndt J.A."/>
        </authorList>
    </citation>
    <scope>NUCLEOTIDE SEQUENCE [LARGE SCALE GENOMIC DNA]</scope>
    <source>
        <strain evidence="7 8">XCP</strain>
    </source>
</reference>
<dbReference type="EMBL" id="QKQS01000022">
    <property type="protein sequence ID" value="PZA11670.1"/>
    <property type="molecule type" value="Genomic_DNA"/>
</dbReference>
<dbReference type="GO" id="GO:0008198">
    <property type="term" value="F:ferrous iron binding"/>
    <property type="evidence" value="ECO:0007669"/>
    <property type="project" value="InterPro"/>
</dbReference>
<dbReference type="CDD" id="cd07363">
    <property type="entry name" value="45_DOPA_Dioxygenase"/>
    <property type="match status" value="1"/>
</dbReference>
<keyword evidence="7" id="KW-0223">Dioxygenase</keyword>
<keyword evidence="3" id="KW-0479">Metal-binding</keyword>
<dbReference type="Pfam" id="PF02900">
    <property type="entry name" value="LigB"/>
    <property type="match status" value="1"/>
</dbReference>
<comment type="cofactor">
    <cofactor evidence="1">
        <name>Zn(2+)</name>
        <dbReference type="ChEBI" id="CHEBI:29105"/>
    </cofactor>
</comment>
<gene>
    <name evidence="7" type="ORF">DNX69_12540</name>
</gene>
<evidence type="ECO:0000256" key="3">
    <source>
        <dbReference type="ARBA" id="ARBA00022723"/>
    </source>
</evidence>